<dbReference type="AlphaFoldDB" id="A0A1I7KE93"/>
<gene>
    <name evidence="1" type="ORF">SAMN04489707_104812</name>
</gene>
<dbReference type="EMBL" id="FPBX01000048">
    <property type="protein sequence ID" value="SFU95831.1"/>
    <property type="molecule type" value="Genomic_DNA"/>
</dbReference>
<name>A0A1I7KE93_9BURK</name>
<organism evidence="1 2">
    <name type="scientific">Paenacidovorax caeni</name>
    <dbReference type="NCBI Taxonomy" id="343013"/>
    <lineage>
        <taxon>Bacteria</taxon>
        <taxon>Pseudomonadati</taxon>
        <taxon>Pseudomonadota</taxon>
        <taxon>Betaproteobacteria</taxon>
        <taxon>Burkholderiales</taxon>
        <taxon>Comamonadaceae</taxon>
        <taxon>Paenacidovorax</taxon>
    </lineage>
</organism>
<dbReference type="RefSeq" id="WP_054257730.1">
    <property type="nucleotide sequence ID" value="NZ_CYIG01000053.1"/>
</dbReference>
<evidence type="ECO:0000313" key="1">
    <source>
        <dbReference type="EMBL" id="SFU95831.1"/>
    </source>
</evidence>
<sequence length="186" mass="20915">MPEKPPRSLDLEQPCNHFELRLEDGVAQGKHLTDGKITLYSEIWVDGHHIDEPHFIDLPLLVQSLHEQRWFEIFTCGCGVGECAGIVDGIQVTHDADLVRWSFRRPQSAGNLLDPALSEWEKTAVPVVLTFERAQMVKAIDDYLDAVRALVGVEPSKFEWPVHGLFVQDVVNIDVSKPFYDIEGGG</sequence>
<protein>
    <submittedName>
        <fullName evidence="1">Uncharacterized protein</fullName>
    </submittedName>
</protein>
<accession>A0A1I7KE93</accession>
<dbReference type="STRING" id="343013.SAMN04489707_104812"/>
<proteinExistence type="predicted"/>
<dbReference type="OrthoDB" id="1148993at2"/>
<dbReference type="Proteomes" id="UP000183656">
    <property type="component" value="Unassembled WGS sequence"/>
</dbReference>
<evidence type="ECO:0000313" key="2">
    <source>
        <dbReference type="Proteomes" id="UP000183656"/>
    </source>
</evidence>
<reference evidence="1 2" key="1">
    <citation type="submission" date="2016-10" db="EMBL/GenBank/DDBJ databases">
        <authorList>
            <person name="de Groot N.N."/>
        </authorList>
    </citation>
    <scope>NUCLEOTIDE SEQUENCE [LARGE SCALE GENOMIC DNA]</scope>
    <source>
        <strain evidence="1 2">R-24608</strain>
    </source>
</reference>
<keyword evidence="2" id="KW-1185">Reference proteome</keyword>